<protein>
    <submittedName>
        <fullName evidence="1">Uncharacterized protein</fullName>
    </submittedName>
</protein>
<gene>
    <name evidence="1" type="ORF">E2L08_05590</name>
</gene>
<evidence type="ECO:0000313" key="2">
    <source>
        <dbReference type="Proteomes" id="UP000295701"/>
    </source>
</evidence>
<organism evidence="1 2">
    <name type="scientific">Palleronia sediminis</name>
    <dbReference type="NCBI Taxonomy" id="2547833"/>
    <lineage>
        <taxon>Bacteria</taxon>
        <taxon>Pseudomonadati</taxon>
        <taxon>Pseudomonadota</taxon>
        <taxon>Alphaproteobacteria</taxon>
        <taxon>Rhodobacterales</taxon>
        <taxon>Roseobacteraceae</taxon>
        <taxon>Palleronia</taxon>
    </lineage>
</organism>
<comment type="caution">
    <text evidence="1">The sequence shown here is derived from an EMBL/GenBank/DDBJ whole genome shotgun (WGS) entry which is preliminary data.</text>
</comment>
<dbReference type="EMBL" id="SNAA01000004">
    <property type="protein sequence ID" value="TDL81590.1"/>
    <property type="molecule type" value="Genomic_DNA"/>
</dbReference>
<dbReference type="Proteomes" id="UP000295701">
    <property type="component" value="Unassembled WGS sequence"/>
</dbReference>
<dbReference type="OrthoDB" id="7726458at2"/>
<proteinExistence type="predicted"/>
<accession>A0A4R6ACN8</accession>
<dbReference type="RefSeq" id="WP_133396076.1">
    <property type="nucleotide sequence ID" value="NZ_SNAA01000004.1"/>
</dbReference>
<keyword evidence="2" id="KW-1185">Reference proteome</keyword>
<evidence type="ECO:0000313" key="1">
    <source>
        <dbReference type="EMBL" id="TDL81590.1"/>
    </source>
</evidence>
<dbReference type="AlphaFoldDB" id="A0A4R6ACN8"/>
<sequence length="91" mass="10065">MSRDFPLVAMDASGIVARASFSHVHLDRDFGRVEAVVDLILSRPGQPARHARLRTSVPRNGDAPLRERLIRDAAELSRRLAPRTPEISEAA</sequence>
<reference evidence="1 2" key="1">
    <citation type="submission" date="2019-03" db="EMBL/GenBank/DDBJ databases">
        <title>Primorskyibacter sp. SS33 isolated from sediments.</title>
        <authorList>
            <person name="Xunke S."/>
        </authorList>
    </citation>
    <scope>NUCLEOTIDE SEQUENCE [LARGE SCALE GENOMIC DNA]</scope>
    <source>
        <strain evidence="1 2">SS33</strain>
    </source>
</reference>
<name>A0A4R6ACN8_9RHOB</name>